<proteinExistence type="predicted"/>
<reference evidence="1" key="1">
    <citation type="submission" date="2021-05" db="EMBL/GenBank/DDBJ databases">
        <authorList>
            <person name="Pan Q."/>
            <person name="Jouanno E."/>
            <person name="Zahm M."/>
            <person name="Klopp C."/>
            <person name="Cabau C."/>
            <person name="Louis A."/>
            <person name="Berthelot C."/>
            <person name="Parey E."/>
            <person name="Roest Crollius H."/>
            <person name="Montfort J."/>
            <person name="Robinson-Rechavi M."/>
            <person name="Bouchez O."/>
            <person name="Lampietro C."/>
            <person name="Lopez Roques C."/>
            <person name="Donnadieu C."/>
            <person name="Postlethwait J."/>
            <person name="Bobe J."/>
            <person name="Dillon D."/>
            <person name="Chandos A."/>
            <person name="von Hippel F."/>
            <person name="Guiguen Y."/>
        </authorList>
    </citation>
    <scope>NUCLEOTIDE SEQUENCE</scope>
    <source>
        <strain evidence="1">YG-Jan2019</strain>
    </source>
</reference>
<organism evidence="1 2">
    <name type="scientific">Dallia pectoralis</name>
    <name type="common">Alaska blackfish</name>
    <dbReference type="NCBI Taxonomy" id="75939"/>
    <lineage>
        <taxon>Eukaryota</taxon>
        <taxon>Metazoa</taxon>
        <taxon>Chordata</taxon>
        <taxon>Craniata</taxon>
        <taxon>Vertebrata</taxon>
        <taxon>Euteleostomi</taxon>
        <taxon>Actinopterygii</taxon>
        <taxon>Neopterygii</taxon>
        <taxon>Teleostei</taxon>
        <taxon>Protacanthopterygii</taxon>
        <taxon>Esociformes</taxon>
        <taxon>Umbridae</taxon>
        <taxon>Dallia</taxon>
    </lineage>
</organism>
<evidence type="ECO:0000313" key="1">
    <source>
        <dbReference type="EMBL" id="KAJ8006765.1"/>
    </source>
</evidence>
<evidence type="ECO:0000313" key="2">
    <source>
        <dbReference type="Proteomes" id="UP001157502"/>
    </source>
</evidence>
<dbReference type="EMBL" id="CM055736">
    <property type="protein sequence ID" value="KAJ8006765.1"/>
    <property type="molecule type" value="Genomic_DNA"/>
</dbReference>
<sequence length="600" mass="69057">MTFCGRDTGIMVTGPDSLYVTLLILLHSLTSESVKFEVLGPTDSIVAVAGDDIILPCYLKPNISVKNMTVDWQNLNFIDKHVYRYQNGKIIQEDQIRSYRGRTSLFKEELWRGNTSLKLTRVQGSDEGLYECLIKSNDWYDDIKIQVFVNAVGFRPLVSFEGHREGGMGLVCQSKGWHPEPDLVWLDSNGVSLSAGPPEIHRDIKGFYTVKQHVIVQKTDTNLFTCRVLQRHINEEVETEVHIPSALLDNTTPCWGCIGLSCFLVVPMIGFALTVYWIHKKKDDLLKKFDNLSTEKDDLLKEKDDLVKEKDDLLNKFDDLLKEKDYLRYVFDTIRRHAVDVTLDPDTAHPTLILSEDGKQVRRGDITPRLPDNPERFDYYPRVLGKEGFSVKFYFEVQVKDNNTWTVGVARKSVNRKENFTETPNNGYWTVVLCYGDYKANTEPRTLLPLRKPQNVGVFVDYEEGQVSFFNVETRVPRFIAREIMAGVLKKTTGLVGLAVSNNPRERLRILYSKILTALQVIPQDAAYRKYTEQLVNERFDLVKTELDVEKLEKKINSGQIEEVIHQAECELALSRKMADWKPWEPLIEEPPVNQWKWPV</sequence>
<keyword evidence="2" id="KW-1185">Reference proteome</keyword>
<gene>
    <name evidence="1" type="ORF">DPEC_G00110610</name>
</gene>
<protein>
    <submittedName>
        <fullName evidence="1">Uncharacterized protein</fullName>
    </submittedName>
</protein>
<dbReference type="Proteomes" id="UP001157502">
    <property type="component" value="Chromosome 9"/>
</dbReference>
<name>A0ACC2GTA8_DALPE</name>
<accession>A0ACC2GTA8</accession>
<comment type="caution">
    <text evidence="1">The sequence shown here is derived from an EMBL/GenBank/DDBJ whole genome shotgun (WGS) entry which is preliminary data.</text>
</comment>